<sequence>MKDINRVFSTYAFLSGFLRRVLMASTCVCLCSISLASPTAQQSLSDAESDPRKLELMQGFPPPVDKRITLPDSVFFSFPNLRWSVCHMRELLPTANIERHPDAYNLLPVDLDDAIDDIAFTPIDAESSMTWRESLAHNYTDGILILHRGRIVYERYRGCLTPDTRHAAMSMTKSLTGLLAEILIAQDLLDENAKVSAIIPELTESAFGSATVRQVMNMTTAIQYSENYADPNADIWQYAYAANPLPKPDDYAGPVGYFEYLQTVQQQGEHGQVFGYKTVNSDVLGWILARTSGKSYNHLASELVWEKIGAKYSADITVDGLGTPFAGGGLSATLQDLARLGFVVLNRGYSNGVEVIPSDAINSIMAGGDKSAFDKAGFSTMPGGSYQSMWWHFHNANGAFAARGVHGQTIYIAPTADMVIVRLASHPSAANSVIDPTSLPAYEAVAQYLMALN</sequence>
<dbReference type="EC" id="3.-.-.-" evidence="3"/>
<keyword evidence="1" id="KW-0732">Signal</keyword>
<feature type="signal peptide" evidence="1">
    <location>
        <begin position="1"/>
        <end position="36"/>
    </location>
</feature>
<dbReference type="GO" id="GO:0016787">
    <property type="term" value="F:hydrolase activity"/>
    <property type="evidence" value="ECO:0007669"/>
    <property type="project" value="UniProtKB-KW"/>
</dbReference>
<evidence type="ECO:0000259" key="2">
    <source>
        <dbReference type="Pfam" id="PF00144"/>
    </source>
</evidence>
<proteinExistence type="predicted"/>
<keyword evidence="4" id="KW-1185">Reference proteome</keyword>
<dbReference type="Gene3D" id="3.40.710.10">
    <property type="entry name" value="DD-peptidase/beta-lactamase superfamily"/>
    <property type="match status" value="1"/>
</dbReference>
<dbReference type="InterPro" id="IPR012338">
    <property type="entry name" value="Beta-lactam/transpept-like"/>
</dbReference>
<feature type="chain" id="PRO_5046627215" evidence="1">
    <location>
        <begin position="37"/>
        <end position="453"/>
    </location>
</feature>
<protein>
    <submittedName>
        <fullName evidence="3">Serine hydrolase</fullName>
        <ecNumber evidence="3">3.-.-.-</ecNumber>
    </submittedName>
</protein>
<dbReference type="InterPro" id="IPR001466">
    <property type="entry name" value="Beta-lactam-related"/>
</dbReference>
<evidence type="ECO:0000256" key="1">
    <source>
        <dbReference type="SAM" id="SignalP"/>
    </source>
</evidence>
<dbReference type="RefSeq" id="WP_289363399.1">
    <property type="nucleotide sequence ID" value="NZ_JAUCBP010000002.1"/>
</dbReference>
<feature type="domain" description="Beta-lactamase-related" evidence="2">
    <location>
        <begin position="143"/>
        <end position="428"/>
    </location>
</feature>
<dbReference type="PANTHER" id="PTHR43283">
    <property type="entry name" value="BETA-LACTAMASE-RELATED"/>
    <property type="match status" value="1"/>
</dbReference>
<keyword evidence="3" id="KW-0378">Hydrolase</keyword>
<dbReference type="Pfam" id="PF00144">
    <property type="entry name" value="Beta-lactamase"/>
    <property type="match status" value="1"/>
</dbReference>
<dbReference type="Proteomes" id="UP001234343">
    <property type="component" value="Unassembled WGS sequence"/>
</dbReference>
<dbReference type="InterPro" id="IPR050789">
    <property type="entry name" value="Diverse_Enzym_Activities"/>
</dbReference>
<gene>
    <name evidence="3" type="ORF">QTP81_02035</name>
</gene>
<reference evidence="3 4" key="1">
    <citation type="submission" date="2023-06" db="EMBL/GenBank/DDBJ databases">
        <title>Alteromonas sp. ASW11-36 isolated from intertidal sand.</title>
        <authorList>
            <person name="Li Y."/>
        </authorList>
    </citation>
    <scope>NUCLEOTIDE SEQUENCE [LARGE SCALE GENOMIC DNA]</scope>
    <source>
        <strain evidence="3 4">ASW11-36</strain>
    </source>
</reference>
<dbReference type="PANTHER" id="PTHR43283:SF7">
    <property type="entry name" value="BETA-LACTAMASE-RELATED DOMAIN-CONTAINING PROTEIN"/>
    <property type="match status" value="1"/>
</dbReference>
<evidence type="ECO:0000313" key="3">
    <source>
        <dbReference type="EMBL" id="MDM7859384.1"/>
    </source>
</evidence>
<comment type="caution">
    <text evidence="3">The sequence shown here is derived from an EMBL/GenBank/DDBJ whole genome shotgun (WGS) entry which is preliminary data.</text>
</comment>
<evidence type="ECO:0000313" key="4">
    <source>
        <dbReference type="Proteomes" id="UP001234343"/>
    </source>
</evidence>
<accession>A0ABT7STQ6</accession>
<name>A0ABT7STQ6_9ALTE</name>
<dbReference type="SUPFAM" id="SSF56601">
    <property type="entry name" value="beta-lactamase/transpeptidase-like"/>
    <property type="match status" value="1"/>
</dbReference>
<organism evidence="3 4">
    <name type="scientific">Alteromonas arenosi</name>
    <dbReference type="NCBI Taxonomy" id="3055817"/>
    <lineage>
        <taxon>Bacteria</taxon>
        <taxon>Pseudomonadati</taxon>
        <taxon>Pseudomonadota</taxon>
        <taxon>Gammaproteobacteria</taxon>
        <taxon>Alteromonadales</taxon>
        <taxon>Alteromonadaceae</taxon>
        <taxon>Alteromonas/Salinimonas group</taxon>
        <taxon>Alteromonas</taxon>
    </lineage>
</organism>
<dbReference type="EMBL" id="JAUCBP010000002">
    <property type="protein sequence ID" value="MDM7859384.1"/>
    <property type="molecule type" value="Genomic_DNA"/>
</dbReference>